<dbReference type="InterPro" id="IPR007259">
    <property type="entry name" value="GCP"/>
</dbReference>
<dbReference type="GO" id="GO:0051321">
    <property type="term" value="P:meiotic cell cycle"/>
    <property type="evidence" value="ECO:0007669"/>
    <property type="project" value="TreeGrafter"/>
</dbReference>
<evidence type="ECO:0000313" key="8">
    <source>
        <dbReference type="Proteomes" id="UP000467700"/>
    </source>
</evidence>
<keyword evidence="8" id="KW-1185">Reference proteome</keyword>
<proteinExistence type="inferred from homology"/>
<gene>
    <name evidence="7" type="ORF">AAE3_LOCUS2858</name>
</gene>
<dbReference type="GO" id="GO:0051225">
    <property type="term" value="P:spindle assembly"/>
    <property type="evidence" value="ECO:0007669"/>
    <property type="project" value="TreeGrafter"/>
</dbReference>
<keyword evidence="4 5" id="KW-0206">Cytoskeleton</keyword>
<keyword evidence="2 5" id="KW-0963">Cytoplasm</keyword>
<dbReference type="GO" id="GO:0043015">
    <property type="term" value="F:gamma-tubulin binding"/>
    <property type="evidence" value="ECO:0007669"/>
    <property type="project" value="InterPro"/>
</dbReference>
<dbReference type="Proteomes" id="UP000467700">
    <property type="component" value="Unassembled WGS sequence"/>
</dbReference>
<dbReference type="PANTHER" id="PTHR19302:SF70">
    <property type="entry name" value="GAMMA-TUBULIN COMPLEX COMPONENT 6"/>
    <property type="match status" value="1"/>
</dbReference>
<dbReference type="AlphaFoldDB" id="A0A8S0W371"/>
<evidence type="ECO:0000256" key="3">
    <source>
        <dbReference type="ARBA" id="ARBA00022701"/>
    </source>
</evidence>
<protein>
    <recommendedName>
        <fullName evidence="5">Spindle pole body component</fullName>
    </recommendedName>
</protein>
<evidence type="ECO:0000256" key="5">
    <source>
        <dbReference type="RuleBase" id="RU363050"/>
    </source>
</evidence>
<reference evidence="7 8" key="1">
    <citation type="submission" date="2020-01" db="EMBL/GenBank/DDBJ databases">
        <authorList>
            <person name="Gupta K D."/>
        </authorList>
    </citation>
    <scope>NUCLEOTIDE SEQUENCE [LARGE SCALE GENOMIC DNA]</scope>
</reference>
<dbReference type="InterPro" id="IPR042241">
    <property type="entry name" value="GCP_C_sf"/>
</dbReference>
<dbReference type="GO" id="GO:0051011">
    <property type="term" value="F:microtubule minus-end binding"/>
    <property type="evidence" value="ECO:0007669"/>
    <property type="project" value="TreeGrafter"/>
</dbReference>
<evidence type="ECO:0000256" key="2">
    <source>
        <dbReference type="ARBA" id="ARBA00022490"/>
    </source>
</evidence>
<dbReference type="Pfam" id="PF04130">
    <property type="entry name" value="GCP_C_terminal"/>
    <property type="match status" value="1"/>
</dbReference>
<dbReference type="GO" id="GO:0031122">
    <property type="term" value="P:cytoplasmic microtubule organization"/>
    <property type="evidence" value="ECO:0007669"/>
    <property type="project" value="TreeGrafter"/>
</dbReference>
<dbReference type="GO" id="GO:0005816">
    <property type="term" value="C:spindle pole body"/>
    <property type="evidence" value="ECO:0007669"/>
    <property type="project" value="UniProtKB-ARBA"/>
</dbReference>
<comment type="subcellular location">
    <subcellularLocation>
        <location evidence="5">Cytoplasm</location>
        <location evidence="5">Cytoskeleton</location>
        <location evidence="5">Microtubule organizing center</location>
    </subcellularLocation>
</comment>
<feature type="domain" description="Gamma tubulin complex component C-terminal" evidence="6">
    <location>
        <begin position="578"/>
        <end position="973"/>
    </location>
</feature>
<comment type="caution">
    <text evidence="7">The sequence shown here is derived from an EMBL/GenBank/DDBJ whole genome shotgun (WGS) entry which is preliminary data.</text>
</comment>
<sequence length="980" mass="110377">MDPAMWTPLEPFIDPRDVLAHHHQKLQDLPRLAPRFFVPVLENKPQNPIMESLKLEAANTSLPKRPFCPPKLPEELAVLAFDAVEPRRRNPEDVQRSIQQLWMEAATRKLGVRSGMLSWDRLRRTHTDKAVPTVFLSEQEGLVYSSARYHVQPRLYNSMDSILSVNQRELLLSLKSTVLGMSSQFYVWDSVSERFTQVGTLENRKRGVLLLDGKDDAISASIISRFLTVGTLIRRLELLLSSLRTRSAREGPTIHALAHSLSTTLNFIREILSSCPPTADEIASATDMLPLSAIWAHYATHEELLVALAEVYGRDHGRRPDEYDILESSSVPLLSRIFDHLERHFERQSPPIIRATIAFILKNASHGYIQQVAHSIGFGGQPSYKPVKKERKDQYELEEEEEEEEDIFDLLDTIETSFPSFFPLKLLQALPAAQKSLILFRVAQPDHPLLTSPTTKASFRWLWTAEEIWAAWNGNKFPEGSPAPSFAAPSLPPSAVPELSIFKLFDLEPGIQTIDVQDSSSTVLREFVDKFSSSLPLITPTLAELASLTFNDLMQHASTLSSTLLSLFIDSPGKLNFRSHLILLRSYLLLAAPSFKSRLLNALFSDEGEYEVDITPHSMSLRSLRRRPGKKPKEKEGKQPWAVGLSPNLLERETWPPVGADLSFFLRTVIVDSLDQGKETEDGTFEREDVVEEAEWRLGFAIRDLPTGAGKDKWLDPLSIEALDFLYMDYKPPHPLEILISPEILAKYQRMFTFLLRLQRVECALKSLFRMSTHRAIAKFLFPTLSPSRKLLLHFRFVAQAFVSSLSGYVFDTAIGGNFDPFLARLSADLSSTSSSDPNVRDDGFSDVFELAQCHSALLDDILSACLLRSGQRGVGDLLRHALELVLEFTIVVGELHRGRIKEYQAAPLIEELFSKFGTKMTTLTKVLKGLVDKSPSSSKLSLEAYAGGRRRSTGGLDALYHLLIRIDLTDWWSKSPKTA</sequence>
<accession>A0A8S0W371</accession>
<dbReference type="GO" id="GO:0007020">
    <property type="term" value="P:microtubule nucleation"/>
    <property type="evidence" value="ECO:0007669"/>
    <property type="project" value="InterPro"/>
</dbReference>
<dbReference type="InterPro" id="IPR040457">
    <property type="entry name" value="GCP_C"/>
</dbReference>
<keyword evidence="3 5" id="KW-0493">Microtubule</keyword>
<dbReference type="GO" id="GO:0000278">
    <property type="term" value="P:mitotic cell cycle"/>
    <property type="evidence" value="ECO:0007669"/>
    <property type="project" value="TreeGrafter"/>
</dbReference>
<dbReference type="GO" id="GO:0000930">
    <property type="term" value="C:gamma-tubulin complex"/>
    <property type="evidence" value="ECO:0007669"/>
    <property type="project" value="TreeGrafter"/>
</dbReference>
<evidence type="ECO:0000256" key="1">
    <source>
        <dbReference type="ARBA" id="ARBA00010337"/>
    </source>
</evidence>
<dbReference type="Gene3D" id="1.20.120.1900">
    <property type="entry name" value="Gamma-tubulin complex, C-terminal domain"/>
    <property type="match status" value="1"/>
</dbReference>
<evidence type="ECO:0000313" key="7">
    <source>
        <dbReference type="EMBL" id="CAA7260614.1"/>
    </source>
</evidence>
<dbReference type="GO" id="GO:0005874">
    <property type="term" value="C:microtubule"/>
    <property type="evidence" value="ECO:0007669"/>
    <property type="project" value="UniProtKB-KW"/>
</dbReference>
<dbReference type="OrthoDB" id="775571at2759"/>
<comment type="similarity">
    <text evidence="1 5">Belongs to the TUBGCP family.</text>
</comment>
<organism evidence="7 8">
    <name type="scientific">Cyclocybe aegerita</name>
    <name type="common">Black poplar mushroom</name>
    <name type="synonym">Agrocybe aegerita</name>
    <dbReference type="NCBI Taxonomy" id="1973307"/>
    <lineage>
        <taxon>Eukaryota</taxon>
        <taxon>Fungi</taxon>
        <taxon>Dikarya</taxon>
        <taxon>Basidiomycota</taxon>
        <taxon>Agaricomycotina</taxon>
        <taxon>Agaricomycetes</taxon>
        <taxon>Agaricomycetidae</taxon>
        <taxon>Agaricales</taxon>
        <taxon>Agaricineae</taxon>
        <taxon>Bolbitiaceae</taxon>
        <taxon>Cyclocybe</taxon>
    </lineage>
</organism>
<evidence type="ECO:0000256" key="4">
    <source>
        <dbReference type="ARBA" id="ARBA00023212"/>
    </source>
</evidence>
<dbReference type="EMBL" id="CACVBS010000030">
    <property type="protein sequence ID" value="CAA7260614.1"/>
    <property type="molecule type" value="Genomic_DNA"/>
</dbReference>
<name>A0A8S0W371_CYCAE</name>
<evidence type="ECO:0000259" key="6">
    <source>
        <dbReference type="Pfam" id="PF04130"/>
    </source>
</evidence>
<dbReference type="PANTHER" id="PTHR19302">
    <property type="entry name" value="GAMMA TUBULIN COMPLEX PROTEIN"/>
    <property type="match status" value="1"/>
</dbReference>
<dbReference type="GO" id="GO:0000922">
    <property type="term" value="C:spindle pole"/>
    <property type="evidence" value="ECO:0007669"/>
    <property type="project" value="InterPro"/>
</dbReference>